<reference evidence="6 7" key="1">
    <citation type="submission" date="2017-11" db="EMBL/GenBank/DDBJ databases">
        <title>Complete genome sequence of Herbaspirillum rubrisubalbicans DSM 11543.</title>
        <authorList>
            <person name="Chen M."/>
            <person name="An Q."/>
        </authorList>
    </citation>
    <scope>NUCLEOTIDE SEQUENCE [LARGE SCALE GENOMIC DNA]</scope>
    <source>
        <strain evidence="6 7">DSM 11543</strain>
    </source>
</reference>
<accession>A0AAD0U9K5</accession>
<dbReference type="PANTHER" id="PTHR18896:SF76">
    <property type="entry name" value="PHOSPHOLIPASE"/>
    <property type="match status" value="1"/>
</dbReference>
<keyword evidence="2" id="KW-0677">Repeat</keyword>
<evidence type="ECO:0000256" key="2">
    <source>
        <dbReference type="ARBA" id="ARBA00022737"/>
    </source>
</evidence>
<dbReference type="AlphaFoldDB" id="A0AAD0U9K5"/>
<comment type="catalytic activity">
    <reaction evidence="1">
        <text>a 1,2-diacyl-sn-glycero-3-phosphocholine + H2O = a 1,2-diacyl-sn-glycero-3-phosphate + choline + H(+)</text>
        <dbReference type="Rhea" id="RHEA:14445"/>
        <dbReference type="ChEBI" id="CHEBI:15354"/>
        <dbReference type="ChEBI" id="CHEBI:15377"/>
        <dbReference type="ChEBI" id="CHEBI:15378"/>
        <dbReference type="ChEBI" id="CHEBI:57643"/>
        <dbReference type="ChEBI" id="CHEBI:58608"/>
        <dbReference type="EC" id="3.1.4.4"/>
    </reaction>
</comment>
<evidence type="ECO:0000256" key="3">
    <source>
        <dbReference type="ARBA" id="ARBA00022801"/>
    </source>
</evidence>
<organism evidence="6 7">
    <name type="scientific">Herbaspirillum rubrisubalbicans</name>
    <dbReference type="NCBI Taxonomy" id="80842"/>
    <lineage>
        <taxon>Bacteria</taxon>
        <taxon>Pseudomonadati</taxon>
        <taxon>Pseudomonadota</taxon>
        <taxon>Betaproteobacteria</taxon>
        <taxon>Burkholderiales</taxon>
        <taxon>Oxalobacteraceae</taxon>
        <taxon>Herbaspirillum</taxon>
    </lineage>
</organism>
<dbReference type="InterPro" id="IPR015679">
    <property type="entry name" value="PLipase_D_fam"/>
</dbReference>
<evidence type="ECO:0000259" key="5">
    <source>
        <dbReference type="PROSITE" id="PS50035"/>
    </source>
</evidence>
<keyword evidence="3" id="KW-0378">Hydrolase</keyword>
<dbReference type="PROSITE" id="PS50035">
    <property type="entry name" value="PLD"/>
    <property type="match status" value="1"/>
</dbReference>
<dbReference type="InterPro" id="IPR001736">
    <property type="entry name" value="PLipase_D/transphosphatidylase"/>
</dbReference>
<sequence length="670" mass="75237">MPKISSAIVRSGKASCCRSCSPIDIDFLLAWRCPVLTTHKKSIVPLSEAQPHSEGSAQWLLESEHDKATPIHRCNRLRMLYCGEQAFQQILADIKQAKDSVEIICWGFDPAMELVREATSWPRGDTWGGLLRDVAAGRYNGGKPVQVRLLSWYGVIGSALAHNMPGYGKEADYELKQALTHGHASVIQPGGNGSIADPVEVRDRREVFNAHWYRDAEQGLMPNLSLRVRDGDISAVWGSLSQEAGKRSLLETAGMVLVATDHQKSILIDYEHEGGVNAVAYVMGLNSVTDYWDTEDHLYHDQRRGELWEGRTEDGRPGLKPYQDYACRIEGEALVSVSKNFTDAWNRAKGKGAALERTHDLYQPPADLCASLEGQRTVNAQIVRTQPEEGDKSIKRLYRQASSFARNYLYVENQYFQYEPWVQQFKEDRRNFVEWWQLAGQSMDALPNLHVMVVMPLPELKQMVPRTYDAVRSLGQGDSMPNQDKLIEDALKASGPSGEPSELAKSAAAGGSKDEVVRQLNMLGIRTLIGTLWTYDHAWRGRASLQQDAAPKMEERYREIYIHSKLMIIDDAMFTVGSANLNLRSMAGDAEMNVACDDPVLSREIRRHVWGRHTGGMQDGGGGSREEISNAFFKWKKLMDINDFERKIGEPPVGFLFSFKDERVSTTRLA</sequence>
<dbReference type="Proteomes" id="UP000269199">
    <property type="component" value="Chromosome"/>
</dbReference>
<evidence type="ECO:0000313" key="7">
    <source>
        <dbReference type="Proteomes" id="UP000269199"/>
    </source>
</evidence>
<feature type="domain" description="PLD phosphodiesterase" evidence="5">
    <location>
        <begin position="558"/>
        <end position="585"/>
    </location>
</feature>
<dbReference type="GO" id="GO:0004630">
    <property type="term" value="F:phospholipase D activity"/>
    <property type="evidence" value="ECO:0007669"/>
    <property type="project" value="UniProtKB-EC"/>
</dbReference>
<keyword evidence="4" id="KW-0443">Lipid metabolism</keyword>
<proteinExistence type="predicted"/>
<name>A0AAD0U9K5_9BURK</name>
<dbReference type="PANTHER" id="PTHR18896">
    <property type="entry name" value="PHOSPHOLIPASE D"/>
    <property type="match status" value="1"/>
</dbReference>
<gene>
    <name evidence="6" type="ORF">RC54_19385</name>
</gene>
<evidence type="ECO:0000313" key="6">
    <source>
        <dbReference type="EMBL" id="AYR25847.1"/>
    </source>
</evidence>
<dbReference type="InterPro" id="IPR025202">
    <property type="entry name" value="PLD-like_dom"/>
</dbReference>
<dbReference type="GO" id="GO:0009395">
    <property type="term" value="P:phospholipid catabolic process"/>
    <property type="evidence" value="ECO:0007669"/>
    <property type="project" value="TreeGrafter"/>
</dbReference>
<dbReference type="SMART" id="SM00155">
    <property type="entry name" value="PLDc"/>
    <property type="match status" value="2"/>
</dbReference>
<evidence type="ECO:0000256" key="1">
    <source>
        <dbReference type="ARBA" id="ARBA00000798"/>
    </source>
</evidence>
<dbReference type="EMBL" id="CP024996">
    <property type="protein sequence ID" value="AYR25847.1"/>
    <property type="molecule type" value="Genomic_DNA"/>
</dbReference>
<dbReference type="SUPFAM" id="SSF56024">
    <property type="entry name" value="Phospholipase D/nuclease"/>
    <property type="match status" value="2"/>
</dbReference>
<dbReference type="Gene3D" id="3.30.870.10">
    <property type="entry name" value="Endonuclease Chain A"/>
    <property type="match status" value="2"/>
</dbReference>
<dbReference type="Pfam" id="PF13091">
    <property type="entry name" value="PLDc_2"/>
    <property type="match status" value="1"/>
</dbReference>
<protein>
    <submittedName>
        <fullName evidence="6">Phospholipase</fullName>
    </submittedName>
</protein>
<evidence type="ECO:0000256" key="4">
    <source>
        <dbReference type="ARBA" id="ARBA00023098"/>
    </source>
</evidence>